<dbReference type="InterPro" id="IPR016024">
    <property type="entry name" value="ARM-type_fold"/>
</dbReference>
<proteinExistence type="predicted"/>
<evidence type="ECO:0008006" key="3">
    <source>
        <dbReference type="Google" id="ProtNLM"/>
    </source>
</evidence>
<dbReference type="Pfam" id="PF08713">
    <property type="entry name" value="DNA_alkylation"/>
    <property type="match status" value="1"/>
</dbReference>
<dbReference type="Proteomes" id="UP000038055">
    <property type="component" value="Unassembled WGS sequence"/>
</dbReference>
<evidence type="ECO:0000313" key="2">
    <source>
        <dbReference type="Proteomes" id="UP000038055"/>
    </source>
</evidence>
<dbReference type="eggNOG" id="COG4335">
    <property type="taxonomic scope" value="Bacteria"/>
</dbReference>
<name>A0A0B7H555_9FLAO</name>
<dbReference type="STRING" id="28189.CCYN74_210059"/>
<sequence length="274" mass="31641">MSINPEILHRKGAIKIENIPTEVLKLLNLGYIETVNLTEWLAIDHSVLLGSVFPEMGVSEEIILQITSSLKQQKKASAMNSIRNVSSVLYREYMSSSDYEILFQKLKSHVSDSIRCYATYFLALNENISLKDKFIQLEPLIADTHFGVREVAWMALRKDINDNLDFSIKFLTNWTESENENIRRFCTESTRPRGVWCSHIDELKEKPELALSILEKLKSDSSKYVQDSVGNWLNDASKTRPDFVTQLCERWEKESQTKNTQYIVRKALRTILKG</sequence>
<evidence type="ECO:0000313" key="1">
    <source>
        <dbReference type="EMBL" id="CEN33077.1"/>
    </source>
</evidence>
<dbReference type="SUPFAM" id="SSF48371">
    <property type="entry name" value="ARM repeat"/>
    <property type="match status" value="1"/>
</dbReference>
<dbReference type="Gene3D" id="1.25.40.290">
    <property type="entry name" value="ARM repeat domains"/>
    <property type="match status" value="1"/>
</dbReference>
<dbReference type="EMBL" id="CDOD01000006">
    <property type="protein sequence ID" value="CEN33077.1"/>
    <property type="molecule type" value="Genomic_DNA"/>
</dbReference>
<dbReference type="RefSeq" id="WP_041990579.1">
    <property type="nucleotide sequence ID" value="NZ_CDOD01000006.1"/>
</dbReference>
<gene>
    <name evidence="1" type="ORF">CCYN2B_140031</name>
</gene>
<reference evidence="2" key="1">
    <citation type="submission" date="2015-01" db="EMBL/GenBank/DDBJ databases">
        <authorList>
            <person name="MANFREDI Pablo"/>
        </authorList>
    </citation>
    <scope>NUCLEOTIDE SEQUENCE [LARGE SCALE GENOMIC DNA]</scope>
    <source>
        <strain evidence="2">Ccyn2B</strain>
    </source>
</reference>
<dbReference type="InterPro" id="IPR014825">
    <property type="entry name" value="DNA_alkylation"/>
</dbReference>
<dbReference type="AlphaFoldDB" id="A0A0B7H555"/>
<organism evidence="1 2">
    <name type="scientific">Capnocytophaga cynodegmi</name>
    <dbReference type="NCBI Taxonomy" id="28189"/>
    <lineage>
        <taxon>Bacteria</taxon>
        <taxon>Pseudomonadati</taxon>
        <taxon>Bacteroidota</taxon>
        <taxon>Flavobacteriia</taxon>
        <taxon>Flavobacteriales</taxon>
        <taxon>Flavobacteriaceae</taxon>
        <taxon>Capnocytophaga</taxon>
    </lineage>
</organism>
<accession>A0A0B7H555</accession>
<keyword evidence="2" id="KW-1185">Reference proteome</keyword>
<protein>
    <recommendedName>
        <fullName evidence="3">DNA alkylation repair protein</fullName>
    </recommendedName>
</protein>